<dbReference type="AlphaFoldDB" id="H2Z0X6"/>
<dbReference type="Ensembl" id="ENSCSAVT00000011369.1">
    <property type="protein sequence ID" value="ENSCSAVP00000011238.1"/>
    <property type="gene ID" value="ENSCSAVG00000006578.1"/>
</dbReference>
<dbReference type="InterPro" id="IPR039041">
    <property type="entry name" value="Nav/unc-53"/>
</dbReference>
<dbReference type="GO" id="GO:0016887">
    <property type="term" value="F:ATP hydrolysis activity"/>
    <property type="evidence" value="ECO:0007669"/>
    <property type="project" value="InterPro"/>
</dbReference>
<dbReference type="Pfam" id="PF00004">
    <property type="entry name" value="AAA"/>
    <property type="match status" value="1"/>
</dbReference>
<proteinExistence type="inferred from homology"/>
<dbReference type="InterPro" id="IPR003959">
    <property type="entry name" value="ATPase_AAA_core"/>
</dbReference>
<comment type="similarity">
    <text evidence="1">Belongs to the Nav/unc-53 family.</text>
</comment>
<dbReference type="PANTHER" id="PTHR12784:SF28">
    <property type="entry name" value="PROTEIN SICKIE"/>
    <property type="match status" value="1"/>
</dbReference>
<evidence type="ECO:0000259" key="3">
    <source>
        <dbReference type="Pfam" id="PF23092"/>
    </source>
</evidence>
<organism evidence="4 5">
    <name type="scientific">Ciona savignyi</name>
    <name type="common">Pacific transparent sea squirt</name>
    <dbReference type="NCBI Taxonomy" id="51511"/>
    <lineage>
        <taxon>Eukaryota</taxon>
        <taxon>Metazoa</taxon>
        <taxon>Chordata</taxon>
        <taxon>Tunicata</taxon>
        <taxon>Ascidiacea</taxon>
        <taxon>Phlebobranchia</taxon>
        <taxon>Cionidae</taxon>
        <taxon>Ciona</taxon>
    </lineage>
</organism>
<evidence type="ECO:0000313" key="5">
    <source>
        <dbReference type="Proteomes" id="UP000007875"/>
    </source>
</evidence>
<feature type="domain" description="Neuron navigator 1-like ubiquitin-like" evidence="3">
    <location>
        <begin position="23"/>
        <end position="126"/>
    </location>
</feature>
<evidence type="ECO:0000256" key="1">
    <source>
        <dbReference type="ARBA" id="ARBA00006255"/>
    </source>
</evidence>
<dbReference type="InterPro" id="IPR027417">
    <property type="entry name" value="P-loop_NTPase"/>
</dbReference>
<dbReference type="Gene3D" id="3.40.50.300">
    <property type="entry name" value="P-loop containing nucleotide triphosphate hydrolases"/>
    <property type="match status" value="1"/>
</dbReference>
<dbReference type="eggNOG" id="ENOG502QPT3">
    <property type="taxonomic scope" value="Eukaryota"/>
</dbReference>
<sequence>MVSPSSEQRCIGEPLRRIDHCDVRMRVMVEYPTHMTPDDTDERTHPSILGICYVPRSTGWRQLDEKVQLVFQEYCRKIDPIGGFGIHPDCVHAYTVGGAERIIGGEAPTLLPCGYIVGEVDTITLKLSELESVALDLLVDRDVLDRYTRLILEHGRVMICGPSGTGKSTLANRLAEHIVRNVPKRSSKCPIVHLDLKHASENEIRDYLHGVSENCSKPESSGREVPAVIVFDNLHRSSAVNEAFHPLL</sequence>
<dbReference type="STRING" id="51511.ENSCSAVP00000011238"/>
<evidence type="ECO:0000313" key="4">
    <source>
        <dbReference type="Ensembl" id="ENSCSAVP00000011238.1"/>
    </source>
</evidence>
<evidence type="ECO:0000259" key="2">
    <source>
        <dbReference type="Pfam" id="PF00004"/>
    </source>
</evidence>
<keyword evidence="5" id="KW-1185">Reference proteome</keyword>
<dbReference type="Proteomes" id="UP000007875">
    <property type="component" value="Unassembled WGS sequence"/>
</dbReference>
<dbReference type="SUPFAM" id="SSF52540">
    <property type="entry name" value="P-loop containing nucleoside triphosphate hydrolases"/>
    <property type="match status" value="1"/>
</dbReference>
<reference evidence="4" key="3">
    <citation type="submission" date="2025-09" db="UniProtKB">
        <authorList>
            <consortium name="Ensembl"/>
        </authorList>
    </citation>
    <scope>IDENTIFICATION</scope>
</reference>
<dbReference type="GO" id="GO:0005524">
    <property type="term" value="F:ATP binding"/>
    <property type="evidence" value="ECO:0007669"/>
    <property type="project" value="InterPro"/>
</dbReference>
<accession>H2Z0X6</accession>
<dbReference type="InterPro" id="IPR057126">
    <property type="entry name" value="NAV1-like_ubiquitin-like"/>
</dbReference>
<reference evidence="5" key="1">
    <citation type="submission" date="2003-08" db="EMBL/GenBank/DDBJ databases">
        <authorList>
            <person name="Birren B."/>
            <person name="Nusbaum C."/>
            <person name="Abebe A."/>
            <person name="Abouelleil A."/>
            <person name="Adekoya E."/>
            <person name="Ait-zahra M."/>
            <person name="Allen N."/>
            <person name="Allen T."/>
            <person name="An P."/>
            <person name="Anderson M."/>
            <person name="Anderson S."/>
            <person name="Arachchi H."/>
            <person name="Armbruster J."/>
            <person name="Bachantsang P."/>
            <person name="Baldwin J."/>
            <person name="Barry A."/>
            <person name="Bayul T."/>
            <person name="Blitshsteyn B."/>
            <person name="Bloom T."/>
            <person name="Blye J."/>
            <person name="Boguslavskiy L."/>
            <person name="Borowsky M."/>
            <person name="Boukhgalter B."/>
            <person name="Brunache A."/>
            <person name="Butler J."/>
            <person name="Calixte N."/>
            <person name="Calvo S."/>
            <person name="Camarata J."/>
            <person name="Campo K."/>
            <person name="Chang J."/>
            <person name="Cheshatsang Y."/>
            <person name="Citroen M."/>
            <person name="Collymore A."/>
            <person name="Considine T."/>
            <person name="Cook A."/>
            <person name="Cooke P."/>
            <person name="Corum B."/>
            <person name="Cuomo C."/>
            <person name="David R."/>
            <person name="Dawoe T."/>
            <person name="Degray S."/>
            <person name="Dodge S."/>
            <person name="Dooley K."/>
            <person name="Dorje P."/>
            <person name="Dorjee K."/>
            <person name="Dorris L."/>
            <person name="Duffey N."/>
            <person name="Dupes A."/>
            <person name="Elkins T."/>
            <person name="Engels R."/>
            <person name="Erickson J."/>
            <person name="Farina A."/>
            <person name="Faro S."/>
            <person name="Ferreira P."/>
            <person name="Fischer H."/>
            <person name="Fitzgerald M."/>
            <person name="Foley K."/>
            <person name="Gage D."/>
            <person name="Galagan J."/>
            <person name="Gearin G."/>
            <person name="Gnerre S."/>
            <person name="Gnirke A."/>
            <person name="Goyette A."/>
            <person name="Graham J."/>
            <person name="Grandbois E."/>
            <person name="Gyaltsen K."/>
            <person name="Hafez N."/>
            <person name="Hagopian D."/>
            <person name="Hagos B."/>
            <person name="Hall J."/>
            <person name="Hatcher B."/>
            <person name="Heller A."/>
            <person name="Higgins H."/>
            <person name="Honan T."/>
            <person name="Horn A."/>
            <person name="Houde N."/>
            <person name="Hughes L."/>
            <person name="Hulme W."/>
            <person name="Husby E."/>
            <person name="Iliev I."/>
            <person name="Jaffe D."/>
            <person name="Jones C."/>
            <person name="Kamal M."/>
            <person name="Kamat A."/>
            <person name="Kamvysselis M."/>
            <person name="Karlsson E."/>
            <person name="Kells C."/>
            <person name="Kieu A."/>
            <person name="Kisner P."/>
            <person name="Kodira C."/>
            <person name="Kulbokas E."/>
            <person name="Labutti K."/>
            <person name="Lama D."/>
            <person name="Landers T."/>
            <person name="Leger J."/>
            <person name="Levine S."/>
            <person name="Lewis D."/>
            <person name="Lewis T."/>
            <person name="Lindblad-toh K."/>
            <person name="Liu X."/>
            <person name="Lokyitsang T."/>
            <person name="Lokyitsang Y."/>
            <person name="Lucien O."/>
            <person name="Lui A."/>
            <person name="Ma L.J."/>
            <person name="Mabbitt R."/>
            <person name="Macdonald J."/>
            <person name="Maclean C."/>
            <person name="Major J."/>
            <person name="Manning J."/>
            <person name="Marabella R."/>
            <person name="Maru K."/>
            <person name="Matthews C."/>
            <person name="Mauceli E."/>
            <person name="Mccarthy M."/>
            <person name="Mcdonough S."/>
            <person name="Mcghee T."/>
            <person name="Meldrim J."/>
            <person name="Meneus L."/>
            <person name="Mesirov J."/>
            <person name="Mihalev A."/>
            <person name="Mihova T."/>
            <person name="Mikkelsen T."/>
            <person name="Mlenga V."/>
            <person name="Moru K."/>
            <person name="Mozes J."/>
            <person name="Mulrain L."/>
            <person name="Munson G."/>
            <person name="Naylor J."/>
            <person name="Newes C."/>
            <person name="Nguyen C."/>
            <person name="Nguyen N."/>
            <person name="Nguyen T."/>
            <person name="Nicol R."/>
            <person name="Nielsen C."/>
            <person name="Nizzari M."/>
            <person name="Norbu C."/>
            <person name="Norbu N."/>
            <person name="O'donnell P."/>
            <person name="Okoawo O."/>
            <person name="O'leary S."/>
            <person name="Omotosho B."/>
            <person name="O'neill K."/>
            <person name="Osman S."/>
            <person name="Parker S."/>
            <person name="Perrin D."/>
            <person name="Phunkhang P."/>
            <person name="Piqani B."/>
            <person name="Purcell S."/>
            <person name="Rachupka T."/>
            <person name="Ramasamy U."/>
            <person name="Rameau R."/>
            <person name="Ray V."/>
            <person name="Raymond C."/>
            <person name="Retta R."/>
            <person name="Richardson S."/>
            <person name="Rise C."/>
            <person name="Rodriguez J."/>
            <person name="Rogers J."/>
            <person name="Rogov P."/>
            <person name="Rutman M."/>
            <person name="Schupbach R."/>
            <person name="Seaman C."/>
            <person name="Settipalli S."/>
            <person name="Sharpe T."/>
            <person name="Sheridan J."/>
            <person name="Sherpa N."/>
            <person name="Shi J."/>
            <person name="Smirnov S."/>
            <person name="Smith C."/>
            <person name="Sougnez C."/>
            <person name="Spencer B."/>
            <person name="Stalker J."/>
            <person name="Stange-thomann N."/>
            <person name="Stavropoulos S."/>
            <person name="Stetson K."/>
            <person name="Stone C."/>
            <person name="Stone S."/>
            <person name="Stubbs M."/>
            <person name="Talamas J."/>
            <person name="Tchuinga P."/>
            <person name="Tenzing P."/>
            <person name="Tesfaye S."/>
            <person name="Theodore J."/>
            <person name="Thoulutsang Y."/>
            <person name="Topham K."/>
            <person name="Towey S."/>
            <person name="Tsamla T."/>
            <person name="Tsomo N."/>
            <person name="Vallee D."/>
            <person name="Vassiliev H."/>
            <person name="Venkataraman V."/>
            <person name="Vinson J."/>
            <person name="Vo A."/>
            <person name="Wade C."/>
            <person name="Wang S."/>
            <person name="Wangchuk T."/>
            <person name="Wangdi T."/>
            <person name="Whittaker C."/>
            <person name="Wilkinson J."/>
            <person name="Wu Y."/>
            <person name="Wyman D."/>
            <person name="Yadav S."/>
            <person name="Yang S."/>
            <person name="Yang X."/>
            <person name="Yeager S."/>
            <person name="Yee E."/>
            <person name="Young G."/>
            <person name="Zainoun J."/>
            <person name="Zembeck L."/>
            <person name="Zimmer A."/>
            <person name="Zody M."/>
            <person name="Lander E."/>
        </authorList>
    </citation>
    <scope>NUCLEOTIDE SEQUENCE [LARGE SCALE GENOMIC DNA]</scope>
</reference>
<dbReference type="HOGENOM" id="CLU_1122245_0_0_1"/>
<dbReference type="InParanoid" id="H2Z0X6"/>
<dbReference type="Pfam" id="PF23092">
    <property type="entry name" value="Ubiquitin_6"/>
    <property type="match status" value="1"/>
</dbReference>
<dbReference type="GeneTree" id="ENSGT00940000168701"/>
<name>H2Z0X6_CIOSA</name>
<protein>
    <submittedName>
        <fullName evidence="4">Uncharacterized protein</fullName>
    </submittedName>
</protein>
<reference evidence="4" key="2">
    <citation type="submission" date="2025-08" db="UniProtKB">
        <authorList>
            <consortium name="Ensembl"/>
        </authorList>
    </citation>
    <scope>IDENTIFICATION</scope>
</reference>
<dbReference type="PANTHER" id="PTHR12784">
    <property type="entry name" value="STEERIN"/>
    <property type="match status" value="1"/>
</dbReference>
<dbReference type="GO" id="GO:0022008">
    <property type="term" value="P:neurogenesis"/>
    <property type="evidence" value="ECO:0007669"/>
    <property type="project" value="InterPro"/>
</dbReference>
<feature type="domain" description="ATPase AAA-type core" evidence="2">
    <location>
        <begin position="157"/>
        <end position="237"/>
    </location>
</feature>